<proteinExistence type="predicted"/>
<gene>
    <name evidence="1" type="ORF">A3K89_18750</name>
</gene>
<reference evidence="1 2" key="1">
    <citation type="submission" date="2016-03" db="EMBL/GenBank/DDBJ databases">
        <title>Genome sequence of Rhodococcus kyotonensis KB10.</title>
        <authorList>
            <person name="Jeong H."/>
            <person name="Hong C.E."/>
            <person name="Jo S.H."/>
            <person name="Park J.M."/>
        </authorList>
    </citation>
    <scope>NUCLEOTIDE SEQUENCE [LARGE SCALE GENOMIC DNA]</scope>
    <source>
        <strain evidence="1 2">KB10</strain>
    </source>
</reference>
<dbReference type="AlphaFoldDB" id="A0A177YL57"/>
<organism evidence="1 2">
    <name type="scientific">Rhodococcoides kyotonense</name>
    <dbReference type="NCBI Taxonomy" id="398843"/>
    <lineage>
        <taxon>Bacteria</taxon>
        <taxon>Bacillati</taxon>
        <taxon>Actinomycetota</taxon>
        <taxon>Actinomycetes</taxon>
        <taxon>Mycobacteriales</taxon>
        <taxon>Nocardiaceae</taxon>
        <taxon>Rhodococcoides</taxon>
    </lineage>
</organism>
<evidence type="ECO:0000313" key="1">
    <source>
        <dbReference type="EMBL" id="OAK55949.1"/>
    </source>
</evidence>
<accession>A0A177YL57</accession>
<dbReference type="Proteomes" id="UP000077519">
    <property type="component" value="Unassembled WGS sequence"/>
</dbReference>
<sequence length="65" mass="7263">MTESMKARLQAKMREMLAEDGGTEAEVAEGDDPRLVAIRDDLAALDDVDDDDPLVDRLATRYWVP</sequence>
<keyword evidence="2" id="KW-1185">Reference proteome</keyword>
<dbReference type="EMBL" id="LVHI01000007">
    <property type="protein sequence ID" value="OAK55949.1"/>
    <property type="molecule type" value="Genomic_DNA"/>
</dbReference>
<name>A0A177YL57_9NOCA</name>
<comment type="caution">
    <text evidence="1">The sequence shown here is derived from an EMBL/GenBank/DDBJ whole genome shotgun (WGS) entry which is preliminary data.</text>
</comment>
<dbReference type="RefSeq" id="WP_068423256.1">
    <property type="nucleotide sequence ID" value="NZ_LVHI01000007.1"/>
</dbReference>
<evidence type="ECO:0000313" key="2">
    <source>
        <dbReference type="Proteomes" id="UP000077519"/>
    </source>
</evidence>
<protein>
    <submittedName>
        <fullName evidence="1">Uncharacterized protein</fullName>
    </submittedName>
</protein>